<keyword evidence="3" id="KW-0547">Nucleotide-binding</keyword>
<accession>A0AA47M6Z9</accession>
<dbReference type="InterPro" id="IPR017871">
    <property type="entry name" value="ABC_transporter-like_CS"/>
</dbReference>
<dbReference type="Pfam" id="PF00005">
    <property type="entry name" value="ABC_tran"/>
    <property type="match status" value="2"/>
</dbReference>
<dbReference type="InterPro" id="IPR056264">
    <property type="entry name" value="R2_ABCA1-4-like"/>
</dbReference>
<reference evidence="11" key="1">
    <citation type="journal article" date="2023" name="Front. Mar. Sci.">
        <title>A new Merluccius polli reference genome to investigate the effects of global change in West African waters.</title>
        <authorList>
            <person name="Mateo J.L."/>
            <person name="Blanco-Fernandez C."/>
            <person name="Garcia-Vazquez E."/>
            <person name="Machado-Schiaffino G."/>
        </authorList>
    </citation>
    <scope>NUCLEOTIDE SEQUENCE</scope>
    <source>
        <strain evidence="11">C29</strain>
        <tissue evidence="11">Fin</tissue>
    </source>
</reference>
<evidence type="ECO:0000256" key="8">
    <source>
        <dbReference type="SAM" id="MobiDB-lite"/>
    </source>
</evidence>
<keyword evidence="2 9" id="KW-0812">Transmembrane</keyword>
<dbReference type="PROSITE" id="PS00211">
    <property type="entry name" value="ABC_TRANSPORTER_1"/>
    <property type="match status" value="1"/>
</dbReference>
<feature type="transmembrane region" description="Helical" evidence="9">
    <location>
        <begin position="731"/>
        <end position="753"/>
    </location>
</feature>
<dbReference type="EMBL" id="JAOPHQ010005689">
    <property type="protein sequence ID" value="KAK0134741.1"/>
    <property type="molecule type" value="Genomic_DNA"/>
</dbReference>
<dbReference type="SUPFAM" id="SSF52540">
    <property type="entry name" value="P-loop containing nucleoside triphosphate hydrolases"/>
    <property type="match status" value="2"/>
</dbReference>
<dbReference type="InterPro" id="IPR010998">
    <property type="entry name" value="Integrase_recombinase_N"/>
</dbReference>
<dbReference type="PANTHER" id="PTHR19229">
    <property type="entry name" value="ATP-BINDING CASSETTE TRANSPORTER SUBFAMILY A ABCA"/>
    <property type="match status" value="1"/>
</dbReference>
<dbReference type="GO" id="GO:0140359">
    <property type="term" value="F:ABC-type transporter activity"/>
    <property type="evidence" value="ECO:0007669"/>
    <property type="project" value="InterPro"/>
</dbReference>
<feature type="transmembrane region" description="Helical" evidence="9">
    <location>
        <begin position="1795"/>
        <end position="1812"/>
    </location>
</feature>
<feature type="region of interest" description="Disordered" evidence="8">
    <location>
        <begin position="894"/>
        <end position="984"/>
    </location>
</feature>
<evidence type="ECO:0000256" key="1">
    <source>
        <dbReference type="ARBA" id="ARBA00004141"/>
    </source>
</evidence>
<feature type="transmembrane region" description="Helical" evidence="9">
    <location>
        <begin position="759"/>
        <end position="779"/>
    </location>
</feature>
<feature type="domain" description="ABC transporter" evidence="10">
    <location>
        <begin position="1942"/>
        <end position="2197"/>
    </location>
</feature>
<feature type="transmembrane region" description="Helical" evidence="9">
    <location>
        <begin position="1714"/>
        <end position="1735"/>
    </location>
</feature>
<dbReference type="GO" id="GO:0016887">
    <property type="term" value="F:ATP hydrolysis activity"/>
    <property type="evidence" value="ECO:0007669"/>
    <property type="project" value="InterPro"/>
</dbReference>
<dbReference type="PROSITE" id="PS50893">
    <property type="entry name" value="ABC_TRANSPORTER_2"/>
    <property type="match status" value="2"/>
</dbReference>
<feature type="domain" description="ABC transporter" evidence="10">
    <location>
        <begin position="992"/>
        <end position="1223"/>
    </location>
</feature>
<feature type="compositionally biased region" description="Basic and acidic residues" evidence="8">
    <location>
        <begin position="947"/>
        <end position="975"/>
    </location>
</feature>
<dbReference type="GO" id="GO:0005548">
    <property type="term" value="F:phospholipid transporter activity"/>
    <property type="evidence" value="ECO:0007669"/>
    <property type="project" value="TreeGrafter"/>
</dbReference>
<evidence type="ECO:0000256" key="9">
    <source>
        <dbReference type="SAM" id="Phobius"/>
    </source>
</evidence>
<keyword evidence="6" id="KW-0238">DNA-binding</keyword>
<feature type="transmembrane region" description="Helical" evidence="9">
    <location>
        <begin position="1824"/>
        <end position="1849"/>
    </location>
</feature>
<dbReference type="InterPro" id="IPR003593">
    <property type="entry name" value="AAA+_ATPase"/>
</dbReference>
<dbReference type="GO" id="GO:0003677">
    <property type="term" value="F:DNA binding"/>
    <property type="evidence" value="ECO:0007669"/>
    <property type="project" value="UniProtKB-KW"/>
</dbReference>
<evidence type="ECO:0000256" key="4">
    <source>
        <dbReference type="ARBA" id="ARBA00022840"/>
    </source>
</evidence>
<feature type="region of interest" description="Disordered" evidence="8">
    <location>
        <begin position="1353"/>
        <end position="1372"/>
    </location>
</feature>
<gene>
    <name evidence="11" type="primary">Abca4_1</name>
    <name evidence="11" type="ORF">N1851_029633</name>
</gene>
<dbReference type="GO" id="GO:0005524">
    <property type="term" value="F:ATP binding"/>
    <property type="evidence" value="ECO:0007669"/>
    <property type="project" value="UniProtKB-KW"/>
</dbReference>
<protein>
    <submittedName>
        <fullName evidence="11">Retinal-specific ATP-binding cassette transporter</fullName>
    </submittedName>
</protein>
<dbReference type="InterPro" id="IPR013525">
    <property type="entry name" value="ABC2_TM"/>
</dbReference>
<keyword evidence="4 11" id="KW-0067">ATP-binding</keyword>
<feature type="transmembrane region" description="Helical" evidence="9">
    <location>
        <begin position="1765"/>
        <end position="1783"/>
    </location>
</feature>
<evidence type="ECO:0000256" key="3">
    <source>
        <dbReference type="ARBA" id="ARBA00022741"/>
    </source>
</evidence>
<dbReference type="SMART" id="SM00382">
    <property type="entry name" value="AAA"/>
    <property type="match status" value="2"/>
</dbReference>
<dbReference type="GO" id="GO:0140326">
    <property type="term" value="F:ATPase-coupled intramembrane lipid transporter activity"/>
    <property type="evidence" value="ECO:0007669"/>
    <property type="project" value="TreeGrafter"/>
</dbReference>
<dbReference type="Pfam" id="PF23321">
    <property type="entry name" value="R1_ABCA1"/>
    <property type="match status" value="1"/>
</dbReference>
<evidence type="ECO:0000259" key="10">
    <source>
        <dbReference type="PROSITE" id="PS50893"/>
    </source>
</evidence>
<name>A0AA47M6Z9_MERPO</name>
<keyword evidence="7 9" id="KW-0472">Membrane</keyword>
<dbReference type="CDD" id="cd03263">
    <property type="entry name" value="ABC_subfamily_A"/>
    <property type="match status" value="2"/>
</dbReference>
<dbReference type="InterPro" id="IPR003439">
    <property type="entry name" value="ABC_transporter-like_ATP-bd"/>
</dbReference>
<dbReference type="PANTHER" id="PTHR19229:SF190">
    <property type="entry name" value="RETINAL-SPECIFIC PHOSPHOLIPID-TRANSPORTING ATPASE ABCA4"/>
    <property type="match status" value="1"/>
</dbReference>
<evidence type="ECO:0000256" key="6">
    <source>
        <dbReference type="ARBA" id="ARBA00023125"/>
    </source>
</evidence>
<keyword evidence="5 9" id="KW-1133">Transmembrane helix</keyword>
<sequence>MGVVNQVKLLLWKNWTFRKRQKGRFFMEIMWPVMLFIGLVWLRRANPLYRQHECHFPNKAMPSAGVLPWIQGIFCNANNPCFQYPTRGESPGLVSNYNNSILARFYSDAQELLFSEPEFLQLGRLWRELTAMSSFMDTLRTHPELVAGRGVKVEDILKDDEVLTSFLLRDVPLTDSVVYHLVNAQIRPEQFAHGTPDLHLKDIACSLSLLERFLVFPSRRGLYVVRNAMCVLTPQRLQIIEDRFYANVDFFKLFRLLPHVVDNHSDGIDIHFWGRVVSSLSGKLQELLDRSSSRDLLRTVGPLLRDGPLSFGGLMSAASGLVCGYSEGAFARVTSFNWYEDNNYKAFLGINSSRSHAHYAYDNSTTPFCNGMMRELESDPVTRIVWSSLKPMLMGRILYSPDSPAARHIIHNANSTFEELGRLRRMGGAWEEVAPQVWNFFQEGVQVNMLRDAIRNPAVMHFIDQTLENAPFSSQHILNFLYNGPAQDRPDGAADFDWRNVFNLTDRVIRMLNQYGDCLVLDKFVALPDEDTVTFRALDLLDEGKFWAGLVFLDTYPWTSKVPPHVKFKIRMDIDAVERTNKIKDRYWDPGPRADPMDDLRYVWGGFAYLQDIIEHGIIKTHTGQEGSMGVYLQQMPYPCYVDDLFMLTLSRCFPVFVVLAWVSSVSMTVKSIVLEKELRLKETLKAAGVTNGVIWCTWFIDSFLTMATSTVLLTAVIMGGRVLNYSNPLIVFLFLLSFAAATLAQCFLLSVFFGQANVAAACSGVVHLGLYLPHLLCFAWQDRVTRDMKFMVSLLSQVAFGLGTEYLSRYEEQGLGLQWDNMGTSPLEGDEFSFLFSIGMMSLDTLLYAVLAWYLDNVFPGQYGIGRPFYFPVLPSYWFNTVTPMPGNYDEANPNSVPFDSPRESNVSLPAGSSGPLEKKGFDSLPNKENGEEAQGPGSAPVEPGSCEHADRRDSTDKEPRGQTAGEKKERKEANGQSFFEAEPGDLVEGVRVRDLVKRFSRGSPPAVDGLSLSFYESQITAFLGNNGAGKTTTMSILTGMFPPTSGTATIYGRDIHTDMDTIRLSLGMCPQHNILFQHMTVAEHILFYSLLKGRGMAEAQEEVEDMLRDLALPHKRHELAQNLSGGMQRKLSVAMAFVGGAKVVILDEPTSGVDPYSRRSIWDLLLKYRAGRTVILSTHHMDEADLLSDRVAIISRGRLHCCGTPLFLKNLLGTGFYLTLVRRMRHESPKAKCDCTDDCSCKCSKCSKFKEGQEPLPEDKMDGDVERISRLVRHHVCEATLVEAVGQELTYMLPQRDFQPRAYASLFRELEETLSDLGLSGFGVSDTSLEEIFLKVTAGDNMTVRKCLQVSDGNSHTNGQGPSEEVDGGRGSYQVSGPGLVMKQFYALLIKRLHHATRSHKDFLAQIVLPAALVFLALTFTSIVPPFGEYPSLTLSPWMYGRQFTFFSNERPLDAQMRYFGDVLLNRPGFGTRCMADEPLEDFPCNNITTGWEMPMVSPALIEALEGPQWHTLRPSPDCQCSTPRKLTMMPTCPEGAGGLPPPQRIQSTGDVLMDLTGRNISDYLVKTYPSLIRTSLKSKYWVNEQRYGGISVGGQLPVLEVEAKTIQDIAAQLGRLLNVTGGEYCRQTLKDIGIFIRYMETKNNVKVWYNNKGWHAMVSFMNVANNAILRAALPRNVDLDHYGITAVNHPLNLTKEQLSEVTVLSTSVDTAVAICVIFSMSFIPASFVLYLIRERATQAKHLQFVSGVSPLVYWLANYLWDMVNYCVSAALVVWIFMYFNKKCYTSPANVQPLVALLMLYGWSVTPMMYPMSYLFSVPSTAYVYLSCINLFIGLNSSIITFILDLFPSTTALYKCNQMLKSLLLIFPHYCLGRGLMDMAMNQAVAEVYSRFGEEHSPDPYSWNYLGRNLACMPAMVGEDMDVDQERERIYKGRNANDILCMRDLSKTYEGSTIPAVDRICLGVSPGECFGLLGVNGAGKTTTFKMLTGDIDVSWGEASVSGHSILTNILDVHQNMGYCPQFDAIDELLTGREHLHLYARLRGVPEHEVARVSEWAILKLGLSEYAGCSAGTYSGGNRRKLSTAIALIGCPALVLLDEPTTGMDPHSRRFLWNSIMTVIQDQRAVVLTSHRQAVLCYVCVCVDGMDVCVDSVDVLHECEALCTRLAIMVNGSFQCLGTIQHLKYKSLYANRWKLFSQWCQTQGEVPETCSVAIVLCFLQSVLDADRCASTLKVYAAAISAGYTRVNNQTVGSHYLVGQFLKGAQRRRPSRVTVVPSWDLTLVLRSMCRPPFEPIREAELRWLSAKTAFLLAITSAKQVGELHALSVSQMCLRWYPDGSGVTLLPNPSFLPKRGAPSQVNQAIELAAFSPPSSSQQATELSEQLCPVRALREYVGATALFRKSDQLFVCYGGCRKGQPLSKQRLSKWIVEGSPCRTSVLQRLGNPHVPLLAIIASMWLLYLLWFGGGYVVTMKIRGAGPGSRPDLSPAEAFMEDTFPGCVQRERHHNTLQYQLSCSSLSKVFQTMLTNKETLHVEDYSVSQTTLDQVFVNFAKQQLKEEESIVMHPRAAGARREVKVAPLKGK</sequence>
<dbReference type="Gene3D" id="1.10.150.130">
    <property type="match status" value="1"/>
</dbReference>
<dbReference type="Proteomes" id="UP001174136">
    <property type="component" value="Unassembled WGS sequence"/>
</dbReference>
<feature type="transmembrane region" description="Helical" evidence="9">
    <location>
        <begin position="25"/>
        <end position="42"/>
    </location>
</feature>
<dbReference type="SUPFAM" id="SSF47823">
    <property type="entry name" value="lambda integrase-like, N-terminal domain"/>
    <property type="match status" value="1"/>
</dbReference>
<evidence type="ECO:0000256" key="5">
    <source>
        <dbReference type="ARBA" id="ARBA00022989"/>
    </source>
</evidence>
<feature type="compositionally biased region" description="Polar residues" evidence="8">
    <location>
        <begin position="1353"/>
        <end position="1363"/>
    </location>
</feature>
<evidence type="ECO:0000313" key="12">
    <source>
        <dbReference type="Proteomes" id="UP001174136"/>
    </source>
</evidence>
<dbReference type="Pfam" id="PF12698">
    <property type="entry name" value="ABC2_membrane_3"/>
    <property type="match status" value="2"/>
</dbReference>
<proteinExistence type="predicted"/>
<evidence type="ECO:0000313" key="11">
    <source>
        <dbReference type="EMBL" id="KAK0134741.1"/>
    </source>
</evidence>
<feature type="compositionally biased region" description="Polar residues" evidence="8">
    <location>
        <begin position="894"/>
        <end position="909"/>
    </location>
</feature>
<comment type="caution">
    <text evidence="11">The sequence shown here is derived from an EMBL/GenBank/DDBJ whole genome shotgun (WGS) entry which is preliminary data.</text>
</comment>
<keyword evidence="12" id="KW-1185">Reference proteome</keyword>
<dbReference type="InterPro" id="IPR026082">
    <property type="entry name" value="ABCA"/>
</dbReference>
<organism evidence="11 12">
    <name type="scientific">Merluccius polli</name>
    <name type="common">Benguela hake</name>
    <name type="synonym">Merluccius cadenati</name>
    <dbReference type="NCBI Taxonomy" id="89951"/>
    <lineage>
        <taxon>Eukaryota</taxon>
        <taxon>Metazoa</taxon>
        <taxon>Chordata</taxon>
        <taxon>Craniata</taxon>
        <taxon>Vertebrata</taxon>
        <taxon>Euteleostomi</taxon>
        <taxon>Actinopterygii</taxon>
        <taxon>Neopterygii</taxon>
        <taxon>Teleostei</taxon>
        <taxon>Neoteleostei</taxon>
        <taxon>Acanthomorphata</taxon>
        <taxon>Zeiogadaria</taxon>
        <taxon>Gadariae</taxon>
        <taxon>Gadiformes</taxon>
        <taxon>Gadoidei</taxon>
        <taxon>Merlucciidae</taxon>
        <taxon>Merluccius</taxon>
    </lineage>
</organism>
<comment type="subcellular location">
    <subcellularLocation>
        <location evidence="1">Membrane</location>
        <topology evidence="1">Multi-pass membrane protein</topology>
    </subcellularLocation>
</comment>
<dbReference type="GO" id="GO:0016020">
    <property type="term" value="C:membrane"/>
    <property type="evidence" value="ECO:0007669"/>
    <property type="project" value="UniProtKB-SubCell"/>
</dbReference>
<dbReference type="FunFam" id="3.40.50.300:FF:000264">
    <property type="entry name" value="ATP-binding cassette, sub-family A (ABC1), member 1"/>
    <property type="match status" value="1"/>
</dbReference>
<dbReference type="Gene3D" id="3.40.50.300">
    <property type="entry name" value="P-loop containing nucleotide triphosphate hydrolases"/>
    <property type="match status" value="2"/>
</dbReference>
<evidence type="ECO:0000256" key="2">
    <source>
        <dbReference type="ARBA" id="ARBA00022692"/>
    </source>
</evidence>
<dbReference type="InterPro" id="IPR027417">
    <property type="entry name" value="P-loop_NTPase"/>
</dbReference>
<feature type="transmembrane region" description="Helical" evidence="9">
    <location>
        <begin position="2450"/>
        <end position="2471"/>
    </location>
</feature>
<evidence type="ECO:0000256" key="7">
    <source>
        <dbReference type="ARBA" id="ARBA00023136"/>
    </source>
</evidence>